<dbReference type="InterPro" id="IPR007216">
    <property type="entry name" value="CNOT9"/>
</dbReference>
<proteinExistence type="inferred from homology"/>
<dbReference type="SUPFAM" id="SSF48371">
    <property type="entry name" value="ARM repeat"/>
    <property type="match status" value="1"/>
</dbReference>
<protein>
    <submittedName>
        <fullName evidence="2">Cell differentiation protein RCD1-like</fullName>
    </submittedName>
</protein>
<sequence length="291" mass="32447">MELAKQLVLDLSNPDVRENALRELSKKTELFEDLGPLLWNSFGTIAALLQEIVSIYPVLSTPNLTLEQSDRVCNALALLQCVASHPDTRVLFLNAQILEYVFPFIKATTESRPFNNLRLNSLGVVVALVKVDDTEVVRFLLSTDIITLCLGAMETGSIEYKTVATIIVQKVLSNDFGLDYICTTADRSFLVGRGLEKMVAALTDAAARDQPTSRLLKQIILCYLRLSDNLRACKALRSCLPDMLRDIALRMHSCLREDPATRRWLTQLLIKVQGPRVAFQAGGGYELMMVN</sequence>
<dbReference type="AlphaFoldDB" id="A0AAD8ITL3"/>
<evidence type="ECO:0000256" key="1">
    <source>
        <dbReference type="ARBA" id="ARBA00006385"/>
    </source>
</evidence>
<dbReference type="FunFam" id="1.25.10.10:FF:000661">
    <property type="entry name" value="Cell differentiation family, Rcd1-like containing protein"/>
    <property type="match status" value="1"/>
</dbReference>
<dbReference type="GO" id="GO:0030014">
    <property type="term" value="C:CCR4-NOT complex"/>
    <property type="evidence" value="ECO:0007669"/>
    <property type="project" value="InterPro"/>
</dbReference>
<comment type="similarity">
    <text evidence="1">Belongs to the CNOT9 family.</text>
</comment>
<reference evidence="2" key="1">
    <citation type="submission" date="2023-02" db="EMBL/GenBank/DDBJ databases">
        <title>Genome of toxic invasive species Heracleum sosnowskyi carries increased number of genes despite the absence of recent whole-genome duplications.</title>
        <authorList>
            <person name="Schelkunov M."/>
            <person name="Shtratnikova V."/>
            <person name="Makarenko M."/>
            <person name="Klepikova A."/>
            <person name="Omelchenko D."/>
            <person name="Novikova G."/>
            <person name="Obukhova E."/>
            <person name="Bogdanov V."/>
            <person name="Penin A."/>
            <person name="Logacheva M."/>
        </authorList>
    </citation>
    <scope>NUCLEOTIDE SEQUENCE</scope>
    <source>
        <strain evidence="2">Hsosn_3</strain>
        <tissue evidence="2">Leaf</tissue>
    </source>
</reference>
<dbReference type="InterPro" id="IPR011989">
    <property type="entry name" value="ARM-like"/>
</dbReference>
<comment type="caution">
    <text evidence="2">The sequence shown here is derived from an EMBL/GenBank/DDBJ whole genome shotgun (WGS) entry which is preliminary data.</text>
</comment>
<dbReference type="Gene3D" id="1.25.10.10">
    <property type="entry name" value="Leucine-rich Repeat Variant"/>
    <property type="match status" value="1"/>
</dbReference>
<reference evidence="2" key="2">
    <citation type="submission" date="2023-05" db="EMBL/GenBank/DDBJ databases">
        <authorList>
            <person name="Schelkunov M.I."/>
        </authorList>
    </citation>
    <scope>NUCLEOTIDE SEQUENCE</scope>
    <source>
        <strain evidence="2">Hsosn_3</strain>
        <tissue evidence="2">Leaf</tissue>
    </source>
</reference>
<organism evidence="2 3">
    <name type="scientific">Heracleum sosnowskyi</name>
    <dbReference type="NCBI Taxonomy" id="360622"/>
    <lineage>
        <taxon>Eukaryota</taxon>
        <taxon>Viridiplantae</taxon>
        <taxon>Streptophyta</taxon>
        <taxon>Embryophyta</taxon>
        <taxon>Tracheophyta</taxon>
        <taxon>Spermatophyta</taxon>
        <taxon>Magnoliopsida</taxon>
        <taxon>eudicotyledons</taxon>
        <taxon>Gunneridae</taxon>
        <taxon>Pentapetalae</taxon>
        <taxon>asterids</taxon>
        <taxon>campanulids</taxon>
        <taxon>Apiales</taxon>
        <taxon>Apiaceae</taxon>
        <taxon>Apioideae</taxon>
        <taxon>apioid superclade</taxon>
        <taxon>Tordylieae</taxon>
        <taxon>Tordyliinae</taxon>
        <taxon>Heracleum</taxon>
    </lineage>
</organism>
<dbReference type="PANTHER" id="PTHR12262">
    <property type="entry name" value="CCR4-NOT TRANSCRIPTION COMPLEX SUBUNIT 9"/>
    <property type="match status" value="1"/>
</dbReference>
<keyword evidence="3" id="KW-1185">Reference proteome</keyword>
<gene>
    <name evidence="2" type="ORF">POM88_010925</name>
</gene>
<dbReference type="EMBL" id="JAUIZM010000003">
    <property type="protein sequence ID" value="KAK1391869.1"/>
    <property type="molecule type" value="Genomic_DNA"/>
</dbReference>
<dbReference type="GO" id="GO:0006402">
    <property type="term" value="P:mRNA catabolic process"/>
    <property type="evidence" value="ECO:0007669"/>
    <property type="project" value="InterPro"/>
</dbReference>
<evidence type="ECO:0000313" key="2">
    <source>
        <dbReference type="EMBL" id="KAK1391869.1"/>
    </source>
</evidence>
<name>A0AAD8ITL3_9APIA</name>
<evidence type="ECO:0000313" key="3">
    <source>
        <dbReference type="Proteomes" id="UP001237642"/>
    </source>
</evidence>
<dbReference type="Proteomes" id="UP001237642">
    <property type="component" value="Unassembled WGS sequence"/>
</dbReference>
<accession>A0AAD8ITL3</accession>
<dbReference type="InterPro" id="IPR016024">
    <property type="entry name" value="ARM-type_fold"/>
</dbReference>
<dbReference type="Pfam" id="PF04078">
    <property type="entry name" value="Rcd1"/>
    <property type="match status" value="1"/>
</dbReference>